<dbReference type="Proteomes" id="UP000474567">
    <property type="component" value="Unassembled WGS sequence"/>
</dbReference>
<accession>A0ABN7EQT9</accession>
<sequence length="97" mass="11393">MYTIKKRALFILIAVVSIFLQSRVLKSCFQAFKRFVPRRGCYKESILRVTSSVKLRNAFSDHFTALSSYFYTISIKNCTNPDAEWHYIIYRYDMASG</sequence>
<keyword evidence="2" id="KW-1185">Reference proteome</keyword>
<evidence type="ECO:0000313" key="1">
    <source>
        <dbReference type="EMBL" id="CAA9201946.1"/>
    </source>
</evidence>
<protein>
    <submittedName>
        <fullName evidence="1">Uncharacterized protein</fullName>
    </submittedName>
</protein>
<organism evidence="1 2">
    <name type="scientific">Flavobacterium collinsii</name>
    <dbReference type="NCBI Taxonomy" id="1114861"/>
    <lineage>
        <taxon>Bacteria</taxon>
        <taxon>Pseudomonadati</taxon>
        <taxon>Bacteroidota</taxon>
        <taxon>Flavobacteriia</taxon>
        <taxon>Flavobacteriales</taxon>
        <taxon>Flavobacteriaceae</taxon>
        <taxon>Flavobacterium</taxon>
    </lineage>
</organism>
<dbReference type="EMBL" id="CADCST010000124">
    <property type="protein sequence ID" value="CAA9201946.1"/>
    <property type="molecule type" value="Genomic_DNA"/>
</dbReference>
<reference evidence="1 2" key="1">
    <citation type="submission" date="2020-02" db="EMBL/GenBank/DDBJ databases">
        <authorList>
            <person name="Criscuolo A."/>
        </authorList>
    </citation>
    <scope>NUCLEOTIDE SEQUENCE [LARGE SCALE GENOMIC DNA]</scope>
    <source>
        <strain evidence="1">CECT7796</strain>
    </source>
</reference>
<proteinExistence type="predicted"/>
<comment type="caution">
    <text evidence="1">The sequence shown here is derived from an EMBL/GenBank/DDBJ whole genome shotgun (WGS) entry which is preliminary data.</text>
</comment>
<name>A0ABN7EQT9_9FLAO</name>
<evidence type="ECO:0000313" key="2">
    <source>
        <dbReference type="Proteomes" id="UP000474567"/>
    </source>
</evidence>
<gene>
    <name evidence="1" type="ORF">FLACOL7796_04011</name>
</gene>